<reference evidence="2 3" key="1">
    <citation type="submission" date="2018-01" db="EMBL/GenBank/DDBJ databases">
        <authorList>
            <person name="Fu G.-Y."/>
        </authorList>
    </citation>
    <scope>NUCLEOTIDE SEQUENCE [LARGE SCALE GENOMIC DNA]</scope>
    <source>
        <strain evidence="2 3">SY39</strain>
    </source>
</reference>
<proteinExistence type="predicted"/>
<dbReference type="InterPro" id="IPR021292">
    <property type="entry name" value="DUF2863"/>
</dbReference>
<feature type="compositionally biased region" description="Basic and acidic residues" evidence="1">
    <location>
        <begin position="371"/>
        <end position="390"/>
    </location>
</feature>
<feature type="region of interest" description="Disordered" evidence="1">
    <location>
        <begin position="369"/>
        <end position="390"/>
    </location>
</feature>
<keyword evidence="3" id="KW-1185">Reference proteome</keyword>
<dbReference type="Proteomes" id="UP000242205">
    <property type="component" value="Chromosome"/>
</dbReference>
<evidence type="ECO:0000256" key="1">
    <source>
        <dbReference type="SAM" id="MobiDB-lite"/>
    </source>
</evidence>
<dbReference type="OrthoDB" id="5291868at2"/>
<protein>
    <submittedName>
        <fullName evidence="2">DUF2863 domain-containing protein</fullName>
    </submittedName>
</protein>
<accession>A0A2I6S785</accession>
<dbReference type="EMBL" id="CP025682">
    <property type="protein sequence ID" value="AUN95105.1"/>
    <property type="molecule type" value="Genomic_DNA"/>
</dbReference>
<evidence type="ECO:0000313" key="3">
    <source>
        <dbReference type="Proteomes" id="UP000242205"/>
    </source>
</evidence>
<evidence type="ECO:0000313" key="2">
    <source>
        <dbReference type="EMBL" id="AUN95105.1"/>
    </source>
</evidence>
<dbReference type="RefSeq" id="WP_102247171.1">
    <property type="nucleotide sequence ID" value="NZ_CP025682.1"/>
</dbReference>
<dbReference type="Pfam" id="PF11062">
    <property type="entry name" value="DUF2863"/>
    <property type="match status" value="1"/>
</dbReference>
<dbReference type="AlphaFoldDB" id="A0A2I6S785"/>
<dbReference type="KEGG" id="atw:C0099_09240"/>
<name>A0A2I6S785_9RHOO</name>
<sequence>MKRNRQKRRGGIGRDTEHLIWLATGLAESGSLAEDRWWDRQLVDTVDGLLAEHDEEALNTALDHLYAKNARGYEELADFIESRAETGGRIDDAHDVLLIGAPILAWSRFRIPANAIPPAVLANLRVHLSAHILASDAKLALADYLFSPDQLPRGYCATAEFAAALGRAALAGSDLKIETEGMPDTAHFLSDTRYLLAAIAVPRDKPFFAWQQPGDSRDDALDRWRSQGGACLAPLLPGCATEVVLPEAYFAASREADRESRPYAIRASVAFLGAELETPATNLRAVIAPFHDRELEEYRIGFSRRDDDTAVVHGVVWPLLGAEDENADIPAQIEAVLRDCGVADIVYLDHRFPLEYCDDCGAPMYPSADGETVHAEMPDEHGEQTPRHLH</sequence>
<organism evidence="2 3">
    <name type="scientific">Pseudazoarcus pumilus</name>
    <dbReference type="NCBI Taxonomy" id="2067960"/>
    <lineage>
        <taxon>Bacteria</taxon>
        <taxon>Pseudomonadati</taxon>
        <taxon>Pseudomonadota</taxon>
        <taxon>Betaproteobacteria</taxon>
        <taxon>Rhodocyclales</taxon>
        <taxon>Zoogloeaceae</taxon>
        <taxon>Pseudazoarcus</taxon>
    </lineage>
</organism>
<gene>
    <name evidence="2" type="ORF">C0099_09240</name>
</gene>